<dbReference type="AlphaFoldDB" id="A0A3B1D010"/>
<dbReference type="Gene3D" id="1.10.287.850">
    <property type="entry name" value="HP0062-like domain"/>
    <property type="match status" value="1"/>
</dbReference>
<evidence type="ECO:0008006" key="2">
    <source>
        <dbReference type="Google" id="ProtNLM"/>
    </source>
</evidence>
<gene>
    <name evidence="1" type="ORF">MNBD_PLANCTO02-3436</name>
</gene>
<organism evidence="1">
    <name type="scientific">hydrothermal vent metagenome</name>
    <dbReference type="NCBI Taxonomy" id="652676"/>
    <lineage>
        <taxon>unclassified sequences</taxon>
        <taxon>metagenomes</taxon>
        <taxon>ecological metagenomes</taxon>
    </lineage>
</organism>
<proteinExistence type="predicted"/>
<dbReference type="EMBL" id="UOGL01000043">
    <property type="protein sequence ID" value="VAX36246.1"/>
    <property type="molecule type" value="Genomic_DNA"/>
</dbReference>
<reference evidence="1" key="1">
    <citation type="submission" date="2018-06" db="EMBL/GenBank/DDBJ databases">
        <authorList>
            <person name="Zhirakovskaya E."/>
        </authorList>
    </citation>
    <scope>NUCLEOTIDE SEQUENCE</scope>
</reference>
<protein>
    <recommendedName>
        <fullName evidence="2">WXG100 family type VII secretion target</fullName>
    </recommendedName>
</protein>
<evidence type="ECO:0000313" key="1">
    <source>
        <dbReference type="EMBL" id="VAX36246.1"/>
    </source>
</evidence>
<dbReference type="InterPro" id="IPR010310">
    <property type="entry name" value="T7SS_ESAT-6-like"/>
</dbReference>
<dbReference type="Pfam" id="PF06013">
    <property type="entry name" value="WXG100"/>
    <property type="match status" value="1"/>
</dbReference>
<dbReference type="SUPFAM" id="SSF158414">
    <property type="entry name" value="HP0062-like"/>
    <property type="match status" value="1"/>
</dbReference>
<name>A0A3B1D010_9ZZZZ</name>
<dbReference type="InterPro" id="IPR029013">
    <property type="entry name" value="HP0062-like_sf"/>
</dbReference>
<accession>A0A3B1D010</accession>
<sequence length="90" mass="10659">MAQAIVNPEDLRRFAQLLRKFNNGLLDQSASLKGQLDALATTWRDQENLKFSEEFEQHLKVISRFVEANEEHIPYLLRKAERIEEYLQQK</sequence>